<keyword evidence="3" id="KW-1185">Reference proteome</keyword>
<gene>
    <name evidence="2" type="ORF">RRG08_042448</name>
</gene>
<accession>A0AAE0ZCB6</accession>
<reference evidence="2" key="1">
    <citation type="journal article" date="2023" name="G3 (Bethesda)">
        <title>A reference genome for the long-term kleptoplast-retaining sea slug Elysia crispata morphotype clarki.</title>
        <authorList>
            <person name="Eastman K.E."/>
            <person name="Pendleton A.L."/>
            <person name="Shaikh M.A."/>
            <person name="Suttiyut T."/>
            <person name="Ogas R."/>
            <person name="Tomko P."/>
            <person name="Gavelis G."/>
            <person name="Widhalm J.R."/>
            <person name="Wisecaver J.H."/>
        </authorList>
    </citation>
    <scope>NUCLEOTIDE SEQUENCE</scope>
    <source>
        <strain evidence="2">ECLA1</strain>
    </source>
</reference>
<feature type="region of interest" description="Disordered" evidence="1">
    <location>
        <begin position="308"/>
        <end position="335"/>
    </location>
</feature>
<dbReference type="EMBL" id="JAWDGP010004208">
    <property type="protein sequence ID" value="KAK3766670.1"/>
    <property type="molecule type" value="Genomic_DNA"/>
</dbReference>
<dbReference type="AlphaFoldDB" id="A0AAE0ZCB6"/>
<evidence type="ECO:0000313" key="3">
    <source>
        <dbReference type="Proteomes" id="UP001283361"/>
    </source>
</evidence>
<sequence>MTFSDLVPVFSQLARDTTFKYNLPHWRPAMGLVLAEKFKEGKKGTERPGSSSSGQRLYPCAGRNWLEISQTGARSTWKPSLPGRARRRHNHRTEVSSFLARVPPTAESARLSKPNIYVMVFKSISCLCLSQRELSKTTPELPLALLVPQTKGHNVHVHVSKEEHFITGNPRPAPPSPAQPACTEPVLSRRDTTGEDQLVSEVAEFTYHSSTHNDRFSRRNLLSLIVAFRPCLPGGVMSTHTASPCTPAPRGSRDCLLDRKVNVDKLENSNRAVDRNGRCLGLLQSLLRVEDNWFFTELRDCLPLPGAQGVKGSRSVAAGERRGVRLTGPENDLDR</sequence>
<proteinExistence type="predicted"/>
<comment type="caution">
    <text evidence="2">The sequence shown here is derived from an EMBL/GenBank/DDBJ whole genome shotgun (WGS) entry which is preliminary data.</text>
</comment>
<protein>
    <submittedName>
        <fullName evidence="2">Uncharacterized protein</fullName>
    </submittedName>
</protein>
<dbReference type="Proteomes" id="UP001283361">
    <property type="component" value="Unassembled WGS sequence"/>
</dbReference>
<feature type="region of interest" description="Disordered" evidence="1">
    <location>
        <begin position="165"/>
        <end position="184"/>
    </location>
</feature>
<evidence type="ECO:0000256" key="1">
    <source>
        <dbReference type="SAM" id="MobiDB-lite"/>
    </source>
</evidence>
<organism evidence="2 3">
    <name type="scientific">Elysia crispata</name>
    <name type="common">lettuce slug</name>
    <dbReference type="NCBI Taxonomy" id="231223"/>
    <lineage>
        <taxon>Eukaryota</taxon>
        <taxon>Metazoa</taxon>
        <taxon>Spiralia</taxon>
        <taxon>Lophotrochozoa</taxon>
        <taxon>Mollusca</taxon>
        <taxon>Gastropoda</taxon>
        <taxon>Heterobranchia</taxon>
        <taxon>Euthyneura</taxon>
        <taxon>Panpulmonata</taxon>
        <taxon>Sacoglossa</taxon>
        <taxon>Placobranchoidea</taxon>
        <taxon>Plakobranchidae</taxon>
        <taxon>Elysia</taxon>
    </lineage>
</organism>
<evidence type="ECO:0000313" key="2">
    <source>
        <dbReference type="EMBL" id="KAK3766670.1"/>
    </source>
</evidence>
<name>A0AAE0ZCB6_9GAST</name>